<feature type="transmembrane region" description="Helical" evidence="1">
    <location>
        <begin position="21"/>
        <end position="46"/>
    </location>
</feature>
<protein>
    <recommendedName>
        <fullName evidence="4">Transmembrane protein</fullName>
    </recommendedName>
</protein>
<reference evidence="2 3" key="1">
    <citation type="submission" date="2020-08" db="EMBL/GenBank/DDBJ databases">
        <title>A Genomic Blueprint of the Chicken Gut Microbiome.</title>
        <authorList>
            <person name="Gilroy R."/>
            <person name="Ravi A."/>
            <person name="Getino M."/>
            <person name="Pursley I."/>
            <person name="Horton D.L."/>
            <person name="Alikhan N.-F."/>
            <person name="Baker D."/>
            <person name="Gharbi K."/>
            <person name="Hall N."/>
            <person name="Watson M."/>
            <person name="Adriaenssens E.M."/>
            <person name="Foster-Nyarko E."/>
            <person name="Jarju S."/>
            <person name="Secka A."/>
            <person name="Antonio M."/>
            <person name="Oren A."/>
            <person name="Chaudhuri R."/>
            <person name="La Ragione R.M."/>
            <person name="Hildebrand F."/>
            <person name="Pallen M.J."/>
        </authorList>
    </citation>
    <scope>NUCLEOTIDE SEQUENCE [LARGE SCALE GENOMIC DNA]</scope>
    <source>
        <strain evidence="2 3">Sa5BUN4</strain>
    </source>
</reference>
<dbReference type="Proteomes" id="UP000636938">
    <property type="component" value="Unassembled WGS sequence"/>
</dbReference>
<evidence type="ECO:0000313" key="3">
    <source>
        <dbReference type="Proteomes" id="UP000636938"/>
    </source>
</evidence>
<dbReference type="EMBL" id="JACSQS010000022">
    <property type="protein sequence ID" value="MBD7955734.1"/>
    <property type="molecule type" value="Genomic_DNA"/>
</dbReference>
<keyword evidence="1" id="KW-0812">Transmembrane</keyword>
<feature type="transmembrane region" description="Helical" evidence="1">
    <location>
        <begin position="66"/>
        <end position="88"/>
    </location>
</feature>
<proteinExistence type="predicted"/>
<evidence type="ECO:0000313" key="2">
    <source>
        <dbReference type="EMBL" id="MBD7955734.1"/>
    </source>
</evidence>
<keyword evidence="1" id="KW-1133">Transmembrane helix</keyword>
<evidence type="ECO:0000256" key="1">
    <source>
        <dbReference type="SAM" id="Phobius"/>
    </source>
</evidence>
<accession>A0A8X8K3M4</accession>
<keyword evidence="3" id="KW-1185">Reference proteome</keyword>
<feature type="transmembrane region" description="Helical" evidence="1">
    <location>
        <begin position="95"/>
        <end position="114"/>
    </location>
</feature>
<dbReference type="AlphaFoldDB" id="A0A8X8K3M4"/>
<keyword evidence="1" id="KW-0472">Membrane</keyword>
<gene>
    <name evidence="2" type="ORF">H9654_16170</name>
</gene>
<sequence length="117" mass="12645">MSLDPWAALDARRQRRQWRHWPWGWTALGLSLAAWASVFMLAFLVLASVGMPGDGDHALRATRIPLLITLSIGALVTLGCLVATVLSLRLPQRPAAGIAALALLALLVACLLLPRLF</sequence>
<name>A0A8X8K3M4_9GAMM</name>
<organism evidence="2 3">
    <name type="scientific">Stenotrophomonas lacuserhaii</name>
    <dbReference type="NCBI Taxonomy" id="2760084"/>
    <lineage>
        <taxon>Bacteria</taxon>
        <taxon>Pseudomonadati</taxon>
        <taxon>Pseudomonadota</taxon>
        <taxon>Gammaproteobacteria</taxon>
        <taxon>Lysobacterales</taxon>
        <taxon>Lysobacteraceae</taxon>
        <taxon>Stenotrophomonas</taxon>
    </lineage>
</organism>
<evidence type="ECO:0008006" key="4">
    <source>
        <dbReference type="Google" id="ProtNLM"/>
    </source>
</evidence>
<comment type="caution">
    <text evidence="2">The sequence shown here is derived from an EMBL/GenBank/DDBJ whole genome shotgun (WGS) entry which is preliminary data.</text>
</comment>
<dbReference type="RefSeq" id="WP_191771777.1">
    <property type="nucleotide sequence ID" value="NZ_JACSQS010000022.1"/>
</dbReference>